<dbReference type="Pfam" id="PF13646">
    <property type="entry name" value="HEAT_2"/>
    <property type="match status" value="2"/>
</dbReference>
<evidence type="ECO:0000256" key="5">
    <source>
        <dbReference type="SAM" id="SignalP"/>
    </source>
</evidence>
<dbReference type="SUPFAM" id="SSF48371">
    <property type="entry name" value="ARM repeat"/>
    <property type="match status" value="2"/>
</dbReference>
<dbReference type="Gene3D" id="1.25.10.10">
    <property type="entry name" value="Leucine-rich Repeat Variant"/>
    <property type="match status" value="4"/>
</dbReference>
<dbReference type="SUPFAM" id="SSF50952">
    <property type="entry name" value="Soluble quinoprotein glucose dehydrogenase"/>
    <property type="match status" value="1"/>
</dbReference>
<dbReference type="InterPro" id="IPR009056">
    <property type="entry name" value="Cyt_c-like_dom"/>
</dbReference>
<dbReference type="OrthoDB" id="220263at2"/>
<dbReference type="Proteomes" id="UP000280296">
    <property type="component" value="Unassembled WGS sequence"/>
</dbReference>
<sequence>MRRPSLSMPAIALLALSPIAGAADAPLPAVPEGWRVELVAEAPEILYPTAIVAAPDGTIYLGQDPMDMPGPPTEPIDSVVSLRPDGTITTFASGLWAVMGLEWIEDTLYVVHAPFLSAFRDTDGDGRADERRDLVTGLGPEKPGFSGLNDHVPSGMELGMDGFLYIAVGDKGIPRAVGTDGETIQLKGGGVIRVRPDGSDLQVVSTGERNPLSAMLTATDEIFTYGNDDDSKKWPNSLTHHIVGGHYGYPYEFLLRPERCLPIVSGQIGGSGTQGMISKGDGLPGRYLGNLFLCDWGLQTVFRVEVSPNGATFRMARREPFVTAGEVPDFRPFSIAPSADGASLYLVDWGIGNWLLSGAQTGRLYRLWYDGPDAVAAAAEPETLGIAALDHPNHEVRLRAQRALAGRGASAVGPLVDLLGDASRGTQGRLHAIWALDAIGSPEATAALRKALADADPIVRSQAAKRAGLRKDSGARPTLERLLDDPDPVVRREASIALGLLGDPASAPALMASLGDPDPTVAWSIRQAIRTLDAWDADLLLAALTDPGRRAEALKLTDEAWAVPVADALANAVSALDDAGARAEVVGNLAGILLAYPEWDGEWFGTNPLAGAMPRKTEPWDREGMRLALIGLIKALDDPDATVRGRAIVGLRPAGPTVGPYLRARLDREADGENLRALALILGDQVDVAAVPSLARLATDSQTPMVARAAAVDALGNMPGPDALKALFGLTFDPDAPPELVARALPPLASSRALPPNDLASFLDREAPAIRIAALGALAAVEGLPEHLKARVASRLDDPDPTARVAAIAAVAALGHRPAVPSLVAIARSADVDPTVRSATVRALAALPDPDALPVYLEALGDRDAGLRRSAESALLAIRDRVRPQLEARASASDLTAPEAASLERLLTRFRPIVDWRVIGPFARTTARVFLGEPSIDFSRTHSGVEGRPISWQERRGDPRTGRVVIDDFKGGRGDLGGFGYDETSSPDLAAFAFAEIPSPTDREALLLFGSSGSLIAELNGEQIHAFSEYAGRPYAPDSDRVRVLLKAGSNRLVMRVRQGIGTWSFSVQVSEPGQRLLASPPAGEGIEALRSFALAHEGDPARGEAIFFAADGVGCAKCHAADGKGTADIGPDLTGLASKYDRAELIRSVLEPSQRIATGYQPVLVATDDGRVLTGLVREETADELVLADAEANLIRLPKARIEERRVGQTSIMPGGLAEALCPEEFADLIAYLGTLTAPAGEP</sequence>
<dbReference type="InterPro" id="IPR011989">
    <property type="entry name" value="ARM-like"/>
</dbReference>
<dbReference type="RefSeq" id="WP_126726763.1">
    <property type="nucleotide sequence ID" value="NZ_RYZH01000036.1"/>
</dbReference>
<dbReference type="NCBIfam" id="TIGR02603">
    <property type="entry name" value="CxxCH_TIGR02603"/>
    <property type="match status" value="1"/>
</dbReference>
<comment type="caution">
    <text evidence="7">The sequence shown here is derived from an EMBL/GenBank/DDBJ whole genome shotgun (WGS) entry which is preliminary data.</text>
</comment>
<name>A0A432MGI7_9BACT</name>
<dbReference type="GO" id="GO:0020037">
    <property type="term" value="F:heme binding"/>
    <property type="evidence" value="ECO:0007669"/>
    <property type="project" value="InterPro"/>
</dbReference>
<evidence type="ECO:0000259" key="6">
    <source>
        <dbReference type="PROSITE" id="PS51007"/>
    </source>
</evidence>
<evidence type="ECO:0000256" key="1">
    <source>
        <dbReference type="ARBA" id="ARBA00022617"/>
    </source>
</evidence>
<dbReference type="GO" id="GO:0046872">
    <property type="term" value="F:metal ion binding"/>
    <property type="evidence" value="ECO:0007669"/>
    <property type="project" value="UniProtKB-KW"/>
</dbReference>
<dbReference type="InterPro" id="IPR004155">
    <property type="entry name" value="PBS_lyase_HEAT"/>
</dbReference>
<accession>A0A432MGI7</accession>
<dbReference type="InterPro" id="IPR055557">
    <property type="entry name" value="DUF7133"/>
</dbReference>
<dbReference type="InterPro" id="IPR036909">
    <property type="entry name" value="Cyt_c-like_dom_sf"/>
</dbReference>
<dbReference type="EMBL" id="RYZH01000036">
    <property type="protein sequence ID" value="RUL85825.1"/>
    <property type="molecule type" value="Genomic_DNA"/>
</dbReference>
<reference evidence="7 8" key="2">
    <citation type="submission" date="2019-01" db="EMBL/GenBank/DDBJ databases">
        <title>Tautonia sociabilis, a novel thermotolerant planctomycete of Isosphaeraceae family, isolated from a 4000 m deep subterranean habitat.</title>
        <authorList>
            <person name="Kovaleva O.L."/>
            <person name="Elcheninov A.G."/>
            <person name="Van Heerden E."/>
            <person name="Toshchakov S.V."/>
            <person name="Novikov A."/>
            <person name="Bonch-Osmolovskaya E.A."/>
            <person name="Kublanov I.V."/>
        </authorList>
    </citation>
    <scope>NUCLEOTIDE SEQUENCE [LARGE SCALE GENOMIC DNA]</scope>
    <source>
        <strain evidence="7 8">GM2012</strain>
    </source>
</reference>
<gene>
    <name evidence="7" type="ORF">TsocGM_17545</name>
</gene>
<dbReference type="SMART" id="SM00567">
    <property type="entry name" value="EZ_HEAT"/>
    <property type="match status" value="7"/>
</dbReference>
<evidence type="ECO:0000256" key="4">
    <source>
        <dbReference type="PROSITE-ProRule" id="PRU00433"/>
    </source>
</evidence>
<keyword evidence="2 4" id="KW-0479">Metal-binding</keyword>
<dbReference type="PROSITE" id="PS51007">
    <property type="entry name" value="CYTC"/>
    <property type="match status" value="1"/>
</dbReference>
<reference evidence="7 8" key="1">
    <citation type="submission" date="2018-12" db="EMBL/GenBank/DDBJ databases">
        <authorList>
            <person name="Toschakov S.V."/>
        </authorList>
    </citation>
    <scope>NUCLEOTIDE SEQUENCE [LARGE SCALE GENOMIC DNA]</scope>
    <source>
        <strain evidence="7 8">GM2012</strain>
    </source>
</reference>
<dbReference type="Pfam" id="PF00034">
    <property type="entry name" value="Cytochrom_C"/>
    <property type="match status" value="1"/>
</dbReference>
<dbReference type="Pfam" id="PF23500">
    <property type="entry name" value="DUF7133"/>
    <property type="match status" value="1"/>
</dbReference>
<organism evidence="7 8">
    <name type="scientific">Tautonia sociabilis</name>
    <dbReference type="NCBI Taxonomy" id="2080755"/>
    <lineage>
        <taxon>Bacteria</taxon>
        <taxon>Pseudomonadati</taxon>
        <taxon>Planctomycetota</taxon>
        <taxon>Planctomycetia</taxon>
        <taxon>Isosphaerales</taxon>
        <taxon>Isosphaeraceae</taxon>
        <taxon>Tautonia</taxon>
    </lineage>
</organism>
<dbReference type="PANTHER" id="PTHR33546">
    <property type="entry name" value="LARGE, MULTIFUNCTIONAL SECRETED PROTEIN-RELATED"/>
    <property type="match status" value="1"/>
</dbReference>
<evidence type="ECO:0000313" key="7">
    <source>
        <dbReference type="EMBL" id="RUL85825.1"/>
    </source>
</evidence>
<protein>
    <submittedName>
        <fullName evidence="7">C-type cytochrome</fullName>
    </submittedName>
</protein>
<dbReference type="PANTHER" id="PTHR33546:SF1">
    <property type="entry name" value="LARGE, MULTIFUNCTIONAL SECRETED PROTEIN"/>
    <property type="match status" value="1"/>
</dbReference>
<keyword evidence="3 4" id="KW-0408">Iron</keyword>
<dbReference type="InterPro" id="IPR013427">
    <property type="entry name" value="Haem-bd_dom_put"/>
</dbReference>
<dbReference type="Gene3D" id="2.120.10.30">
    <property type="entry name" value="TolB, C-terminal domain"/>
    <property type="match status" value="1"/>
</dbReference>
<feature type="chain" id="PRO_5019446270" evidence="5">
    <location>
        <begin position="23"/>
        <end position="1244"/>
    </location>
</feature>
<dbReference type="GO" id="GO:0009055">
    <property type="term" value="F:electron transfer activity"/>
    <property type="evidence" value="ECO:0007669"/>
    <property type="project" value="InterPro"/>
</dbReference>
<feature type="signal peptide" evidence="5">
    <location>
        <begin position="1"/>
        <end position="22"/>
    </location>
</feature>
<evidence type="ECO:0000313" key="8">
    <source>
        <dbReference type="Proteomes" id="UP000280296"/>
    </source>
</evidence>
<evidence type="ECO:0000256" key="2">
    <source>
        <dbReference type="ARBA" id="ARBA00022723"/>
    </source>
</evidence>
<keyword evidence="1 4" id="KW-0349">Heme</keyword>
<keyword evidence="8" id="KW-1185">Reference proteome</keyword>
<dbReference type="InterPro" id="IPR016024">
    <property type="entry name" value="ARM-type_fold"/>
</dbReference>
<dbReference type="Gene3D" id="1.10.760.10">
    <property type="entry name" value="Cytochrome c-like domain"/>
    <property type="match status" value="1"/>
</dbReference>
<feature type="domain" description="Cytochrome c" evidence="6">
    <location>
        <begin position="1099"/>
        <end position="1238"/>
    </location>
</feature>
<dbReference type="AlphaFoldDB" id="A0A432MGI7"/>
<dbReference type="InterPro" id="IPR011042">
    <property type="entry name" value="6-blade_b-propeller_TolB-like"/>
</dbReference>
<evidence type="ECO:0000256" key="3">
    <source>
        <dbReference type="ARBA" id="ARBA00023004"/>
    </source>
</evidence>
<keyword evidence="5" id="KW-0732">Signal</keyword>
<dbReference type="SUPFAM" id="SSF46626">
    <property type="entry name" value="Cytochrome c"/>
    <property type="match status" value="1"/>
</dbReference>
<dbReference type="InterPro" id="IPR011041">
    <property type="entry name" value="Quinoprot_gluc/sorb_DH_b-prop"/>
</dbReference>
<proteinExistence type="predicted"/>